<dbReference type="InterPro" id="IPR050432">
    <property type="entry name" value="FAD-linked_Oxidoreductases_BP"/>
</dbReference>
<dbReference type="InterPro" id="IPR036318">
    <property type="entry name" value="FAD-bd_PCMH-like_sf"/>
</dbReference>
<reference evidence="6" key="1">
    <citation type="journal article" date="2014" name="Proc. Natl. Acad. Sci. U.S.A.">
        <title>Extensive sampling of basidiomycete genomes demonstrates inadequacy of the white-rot/brown-rot paradigm for wood decay fungi.</title>
        <authorList>
            <person name="Riley R."/>
            <person name="Salamov A.A."/>
            <person name="Brown D.W."/>
            <person name="Nagy L.G."/>
            <person name="Floudas D."/>
            <person name="Held B.W."/>
            <person name="Levasseur A."/>
            <person name="Lombard V."/>
            <person name="Morin E."/>
            <person name="Otillar R."/>
            <person name="Lindquist E.A."/>
            <person name="Sun H."/>
            <person name="LaButti K.M."/>
            <person name="Schmutz J."/>
            <person name="Jabbour D."/>
            <person name="Luo H."/>
            <person name="Baker S.E."/>
            <person name="Pisabarro A.G."/>
            <person name="Walton J.D."/>
            <person name="Blanchette R.A."/>
            <person name="Henrissat B."/>
            <person name="Martin F."/>
            <person name="Cullen D."/>
            <person name="Hibbett D.S."/>
            <person name="Grigoriev I.V."/>
        </authorList>
    </citation>
    <scope>NUCLEOTIDE SEQUENCE [LARGE SCALE GENOMIC DNA]</scope>
    <source>
        <strain evidence="6">PC15</strain>
    </source>
</reference>
<accession>A0A067NDA7</accession>
<dbReference type="HOGENOM" id="CLU_018354_4_2_1"/>
<dbReference type="InterPro" id="IPR006094">
    <property type="entry name" value="Oxid_FAD_bind_N"/>
</dbReference>
<dbReference type="Pfam" id="PF08031">
    <property type="entry name" value="BBE"/>
    <property type="match status" value="1"/>
</dbReference>
<dbReference type="InterPro" id="IPR012951">
    <property type="entry name" value="BBE"/>
</dbReference>
<name>A0A067NDA7_PLEO1</name>
<dbReference type="InterPro" id="IPR016169">
    <property type="entry name" value="FAD-bd_PCMH_sub2"/>
</dbReference>
<dbReference type="PANTHER" id="PTHR13878">
    <property type="entry name" value="GULONOLACTONE OXIDASE"/>
    <property type="match status" value="1"/>
</dbReference>
<evidence type="ECO:0000256" key="3">
    <source>
        <dbReference type="SAM" id="SignalP"/>
    </source>
</evidence>
<evidence type="ECO:0000313" key="5">
    <source>
        <dbReference type="EMBL" id="KDQ24940.1"/>
    </source>
</evidence>
<proteinExistence type="inferred from homology"/>
<organism evidence="5 6">
    <name type="scientific">Pleurotus ostreatus (strain PC15)</name>
    <name type="common">Oyster mushroom</name>
    <dbReference type="NCBI Taxonomy" id="1137138"/>
    <lineage>
        <taxon>Eukaryota</taxon>
        <taxon>Fungi</taxon>
        <taxon>Dikarya</taxon>
        <taxon>Basidiomycota</taxon>
        <taxon>Agaricomycotina</taxon>
        <taxon>Agaricomycetes</taxon>
        <taxon>Agaricomycetidae</taxon>
        <taxon>Agaricales</taxon>
        <taxon>Pleurotineae</taxon>
        <taxon>Pleurotaceae</taxon>
        <taxon>Pleurotus</taxon>
    </lineage>
</organism>
<keyword evidence="2" id="KW-0560">Oxidoreductase</keyword>
<dbReference type="SUPFAM" id="SSF56176">
    <property type="entry name" value="FAD-binding/transporter-associated domain-like"/>
    <property type="match status" value="1"/>
</dbReference>
<evidence type="ECO:0000313" key="6">
    <source>
        <dbReference type="Proteomes" id="UP000027073"/>
    </source>
</evidence>
<dbReference type="PROSITE" id="PS51387">
    <property type="entry name" value="FAD_PCMH"/>
    <property type="match status" value="1"/>
</dbReference>
<feature type="signal peptide" evidence="3">
    <location>
        <begin position="1"/>
        <end position="16"/>
    </location>
</feature>
<evidence type="ECO:0000259" key="4">
    <source>
        <dbReference type="PROSITE" id="PS51387"/>
    </source>
</evidence>
<gene>
    <name evidence="5" type="ORF">PLEOSDRAFT_161027</name>
</gene>
<dbReference type="EMBL" id="KL198011">
    <property type="protein sequence ID" value="KDQ24940.1"/>
    <property type="molecule type" value="Genomic_DNA"/>
</dbReference>
<evidence type="ECO:0000256" key="1">
    <source>
        <dbReference type="ARBA" id="ARBA00005466"/>
    </source>
</evidence>
<dbReference type="PANTHER" id="PTHR13878:SF91">
    <property type="entry name" value="FAD BINDING DOMAIN PROTEIN (AFU_ORTHOLOGUE AFUA_6G12070)-RELATED"/>
    <property type="match status" value="1"/>
</dbReference>
<feature type="domain" description="FAD-binding PCMH-type" evidence="4">
    <location>
        <begin position="109"/>
        <end position="289"/>
    </location>
</feature>
<protein>
    <recommendedName>
        <fullName evidence="4">FAD-binding PCMH-type domain-containing protein</fullName>
    </recommendedName>
</protein>
<sequence>MHYALCLLIFLPTALATLRRCKTFPGDRDWPSPRMWDVFNASVDGRLIRTVPIGTPCHNGASFSEDECSIIQANWHNSSFHELSSSSTQVSLWANQSCDPFSGPDSQCIIGTYVQYAVNVSTPAHVISTLKFAKKHNIRFVVRNTGHDYFGRSTGAGGLSIWTFHLKETQWIDHFVSSTYKGVAVKAQAGVSGLQIYQEADARGKIVVAGACPTVGWAGGYIQGGGHSPMGSKFGMGADQLLSMEVITTTGKFVTASPTQNEDLFWAMSGGGGGTYGILWSLTVKAFPDMPCAGALLSFNAGTTVSLEKWWEAVDFYQESTPTTTDAGGVSYSFYSEGSFQMAPLFLPNSTAAGVKEHIQPLVNKLNSLGIPHNLTIAEYPGFFAAHEGLFPPESFAVGVMQFGGRLLPRSLWESKASLAKLKSVVRTMVEDDAVIFDIAVSPTKERGGNPKNAVLPAWREAERTFYPTLPWIDRAPLSVAAQQENKITHAYDAALRALAPKSGAYLNEGDPFEPDFKTAFYGVNYARLLEIKDKWDPDQLLFGAIAVGGDRWKTAPDGRLCPA</sequence>
<dbReference type="GO" id="GO:0071949">
    <property type="term" value="F:FAD binding"/>
    <property type="evidence" value="ECO:0007669"/>
    <property type="project" value="InterPro"/>
</dbReference>
<dbReference type="GO" id="GO:0016491">
    <property type="term" value="F:oxidoreductase activity"/>
    <property type="evidence" value="ECO:0007669"/>
    <property type="project" value="UniProtKB-KW"/>
</dbReference>
<comment type="similarity">
    <text evidence="1">Belongs to the oxygen-dependent FAD-linked oxidoreductase family.</text>
</comment>
<evidence type="ECO:0000256" key="2">
    <source>
        <dbReference type="ARBA" id="ARBA00023002"/>
    </source>
</evidence>
<dbReference type="Pfam" id="PF01565">
    <property type="entry name" value="FAD_binding_4"/>
    <property type="match status" value="1"/>
</dbReference>
<dbReference type="AlphaFoldDB" id="A0A067NDA7"/>
<dbReference type="STRING" id="1137138.A0A067NDA7"/>
<dbReference type="InterPro" id="IPR016166">
    <property type="entry name" value="FAD-bd_PCMH"/>
</dbReference>
<dbReference type="InParanoid" id="A0A067NDA7"/>
<dbReference type="OrthoDB" id="9983560at2759"/>
<dbReference type="Gene3D" id="3.30.465.10">
    <property type="match status" value="2"/>
</dbReference>
<keyword evidence="3" id="KW-0732">Signal</keyword>
<dbReference type="Proteomes" id="UP000027073">
    <property type="component" value="Unassembled WGS sequence"/>
</dbReference>
<feature type="chain" id="PRO_5001642036" description="FAD-binding PCMH-type domain-containing protein" evidence="3">
    <location>
        <begin position="17"/>
        <end position="564"/>
    </location>
</feature>
<dbReference type="VEuPathDB" id="FungiDB:PLEOSDRAFT_161027"/>